<feature type="transmembrane region" description="Helical" evidence="1">
    <location>
        <begin position="25"/>
        <end position="46"/>
    </location>
</feature>
<dbReference type="AlphaFoldDB" id="A0A3B0X1E9"/>
<keyword evidence="1" id="KW-1133">Transmembrane helix</keyword>
<gene>
    <name evidence="2" type="ORF">MNBD_GAMMA10-680</name>
</gene>
<sequence length="77" mass="8902">MSIFANNTWNEPFLPWVQSANDRRFLRILLISVVVFSIFGSIIPFLPTPEPVKRDLKTVSPRLAELIMEKRKQPPPP</sequence>
<protein>
    <submittedName>
        <fullName evidence="2">Uncharacterized protein</fullName>
    </submittedName>
</protein>
<accession>A0A3B0X1E9</accession>
<reference evidence="2" key="1">
    <citation type="submission" date="2018-06" db="EMBL/GenBank/DDBJ databases">
        <authorList>
            <person name="Zhirakovskaya E."/>
        </authorList>
    </citation>
    <scope>NUCLEOTIDE SEQUENCE</scope>
</reference>
<keyword evidence="1" id="KW-0812">Transmembrane</keyword>
<evidence type="ECO:0000313" key="2">
    <source>
        <dbReference type="EMBL" id="VAW61601.1"/>
    </source>
</evidence>
<dbReference type="EMBL" id="UOFJ01000044">
    <property type="protein sequence ID" value="VAW61601.1"/>
    <property type="molecule type" value="Genomic_DNA"/>
</dbReference>
<organism evidence="2">
    <name type="scientific">hydrothermal vent metagenome</name>
    <dbReference type="NCBI Taxonomy" id="652676"/>
    <lineage>
        <taxon>unclassified sequences</taxon>
        <taxon>metagenomes</taxon>
        <taxon>ecological metagenomes</taxon>
    </lineage>
</organism>
<feature type="non-terminal residue" evidence="2">
    <location>
        <position position="77"/>
    </location>
</feature>
<proteinExistence type="predicted"/>
<name>A0A3B0X1E9_9ZZZZ</name>
<evidence type="ECO:0000256" key="1">
    <source>
        <dbReference type="SAM" id="Phobius"/>
    </source>
</evidence>
<keyword evidence="1" id="KW-0472">Membrane</keyword>